<keyword evidence="4 6" id="KW-0418">Kinase</keyword>
<dbReference type="EMBL" id="NJGG01000002">
    <property type="protein sequence ID" value="OXL15225.1"/>
    <property type="molecule type" value="Genomic_DNA"/>
</dbReference>
<evidence type="ECO:0000259" key="11">
    <source>
        <dbReference type="Pfam" id="PF17941"/>
    </source>
</evidence>
<dbReference type="InterPro" id="IPR041108">
    <property type="entry name" value="PP_kinase_C_1"/>
</dbReference>
<comment type="PTM">
    <text evidence="6 7">An intermediate of this reaction is the autophosphorylated ppk in which a phosphate is covalently linked to a histidine residue through a N-P bond.</text>
</comment>
<dbReference type="CDD" id="cd09168">
    <property type="entry name" value="PLDc_PaPPK1_C2_like"/>
    <property type="match status" value="1"/>
</dbReference>
<dbReference type="PANTHER" id="PTHR30218">
    <property type="entry name" value="POLYPHOSPHATE KINASE"/>
    <property type="match status" value="1"/>
</dbReference>
<dbReference type="GO" id="GO:0009358">
    <property type="term" value="C:polyphosphate kinase complex"/>
    <property type="evidence" value="ECO:0007669"/>
    <property type="project" value="InterPro"/>
</dbReference>
<gene>
    <name evidence="12" type="primary">ppk1</name>
    <name evidence="6" type="synonym">ppk</name>
    <name evidence="12" type="ORF">AOC33_07080</name>
</gene>
<protein>
    <recommendedName>
        <fullName evidence="6 7">Polyphosphate kinase</fullName>
        <ecNumber evidence="6 7">2.7.4.1</ecNumber>
    </recommendedName>
    <alternativeName>
        <fullName evidence="6">ATP-polyphosphate phosphotransferase</fullName>
    </alternativeName>
    <alternativeName>
        <fullName evidence="6">Polyphosphoric acid kinase</fullName>
    </alternativeName>
</protein>
<keyword evidence="2 6" id="KW-0808">Transferase</keyword>
<dbReference type="NCBIfam" id="NF003921">
    <property type="entry name" value="PRK05443.2-2"/>
    <property type="match status" value="1"/>
</dbReference>
<sequence length="698" mass="78938">MNSSTSATPLLNRELGALEFNSRVLAQAEDPKTPLLERLRFVCIVSSNMDEFFEIRMSGIKEQLKSNPKNITPDGLKIKDAYEVVVQKAHELVARKFSLLQEDILPKLEKAGVKFFPSHMWTPQIKNWARDFFQKELIPLLTPIALDPAHPFPKVINKSLNFLVTLEGKDSFGRKPTLAVVQAPRSLPRVVPLPEHLYSGPHGFVLLSSFIQAFVPELFQGMTITGCHQFRVTRNSDLFVSEDDITDLRSALQGELPTRHLGAAVRLEVTAEMPGELQEYLQKVEGLNDADCYRVNGPVNLVRLVQIPDLVDIPKFKFKPHQPKQSIAKLSGDSIFEKITNSDILLHHPYESFDPVLQLLQEAAKDPKVLAIKQTVYRTGEQSLVMDALMEAARNGKEVTVVVELLARFDEQTNIGWAAKLEAVGAHVVYGVVGHKCHAKMLLIVRQETIPASGRRKAKKVLKRYAHLGTGNYHPRTAKIYSDFGLMTANQEICEDMHHVFMQLTGTGGRISLKHLWQSPFTMHPELIAHIRREARNAKQGKKAHIMAKMNSLLEPTIIQELYKASQAGVKIDLIIRGVCALQPGVPGLSENIKVKSIIGRFLEHHRIYYFYADGTEVLYLSSADWMDRNLFRRVEVAFPVLDPKLKTRVIKEGFQMLLKDNTTTWHMNSEGHYHQIKRRASSTEYIGQKELVKLLTL</sequence>
<dbReference type="GO" id="GO:0046872">
    <property type="term" value="F:metal ion binding"/>
    <property type="evidence" value="ECO:0007669"/>
    <property type="project" value="UniProtKB-KW"/>
</dbReference>
<dbReference type="SUPFAM" id="SSF143724">
    <property type="entry name" value="PHP14-like"/>
    <property type="match status" value="1"/>
</dbReference>
<keyword evidence="13" id="KW-1185">Reference proteome</keyword>
<keyword evidence="5 6" id="KW-0067">ATP-binding</keyword>
<dbReference type="GO" id="GO:0005524">
    <property type="term" value="F:ATP binding"/>
    <property type="evidence" value="ECO:0007669"/>
    <property type="project" value="UniProtKB-KW"/>
</dbReference>
<dbReference type="PANTHER" id="PTHR30218:SF0">
    <property type="entry name" value="POLYPHOSPHATE KINASE"/>
    <property type="match status" value="1"/>
</dbReference>
<dbReference type="Pfam" id="PF17941">
    <property type="entry name" value="PP_kinase_C_1"/>
    <property type="match status" value="1"/>
</dbReference>
<keyword evidence="6" id="KW-0479">Metal-binding</keyword>
<dbReference type="Pfam" id="PF02503">
    <property type="entry name" value="PP_kinase"/>
    <property type="match status" value="1"/>
</dbReference>
<comment type="similarity">
    <text evidence="6 7">Belongs to the polyphosphate kinase 1 (PPK1) family.</text>
</comment>
<dbReference type="CDD" id="cd09165">
    <property type="entry name" value="PLDc_PaPPK1_C1_like"/>
    <property type="match status" value="1"/>
</dbReference>
<dbReference type="Pfam" id="PF13089">
    <property type="entry name" value="PP_kinase_N"/>
    <property type="match status" value="1"/>
</dbReference>
<dbReference type="NCBIfam" id="NF003917">
    <property type="entry name" value="PRK05443.1-1"/>
    <property type="match status" value="1"/>
</dbReference>
<dbReference type="InterPro" id="IPR036832">
    <property type="entry name" value="PPK_N_dom_sf"/>
</dbReference>
<dbReference type="NCBIfam" id="TIGR03705">
    <property type="entry name" value="poly_P_kin"/>
    <property type="match status" value="1"/>
</dbReference>
<dbReference type="HAMAP" id="MF_00347">
    <property type="entry name" value="Polyphosphate_kinase"/>
    <property type="match status" value="1"/>
</dbReference>
<dbReference type="Gene3D" id="1.20.58.310">
    <property type="entry name" value="Polyphosphate kinase N-terminal domain"/>
    <property type="match status" value="1"/>
</dbReference>
<dbReference type="InterPro" id="IPR025198">
    <property type="entry name" value="PPK_N_dom"/>
</dbReference>
<evidence type="ECO:0000259" key="10">
    <source>
        <dbReference type="Pfam" id="PF13090"/>
    </source>
</evidence>
<comment type="caution">
    <text evidence="12">The sequence shown here is derived from an EMBL/GenBank/DDBJ whole genome shotgun (WGS) entry which is preliminary data.</text>
</comment>
<dbReference type="AlphaFoldDB" id="A0A229FTA8"/>
<comment type="function">
    <text evidence="6 7">Catalyzes the reversible transfer of the terminal phosphate of ATP to form a long-chain polyphosphate (polyP).</text>
</comment>
<dbReference type="GO" id="GO:0008976">
    <property type="term" value="F:polyphosphate kinase activity"/>
    <property type="evidence" value="ECO:0007669"/>
    <property type="project" value="UniProtKB-UniRule"/>
</dbReference>
<dbReference type="InterPro" id="IPR024953">
    <property type="entry name" value="PP_kinase_middle"/>
</dbReference>
<feature type="active site" description="Phosphohistidine intermediate" evidence="6">
    <location>
        <position position="438"/>
    </location>
</feature>
<evidence type="ECO:0000313" key="13">
    <source>
        <dbReference type="Proteomes" id="UP000215188"/>
    </source>
</evidence>
<evidence type="ECO:0000256" key="2">
    <source>
        <dbReference type="ARBA" id="ARBA00022679"/>
    </source>
</evidence>
<feature type="binding site" evidence="6">
    <location>
        <position position="48"/>
    </location>
    <ligand>
        <name>ATP</name>
        <dbReference type="ChEBI" id="CHEBI:30616"/>
    </ligand>
</feature>
<dbReference type="Gene3D" id="3.30.1840.10">
    <property type="entry name" value="Polyphosphate kinase middle domain"/>
    <property type="match status" value="1"/>
</dbReference>
<evidence type="ECO:0000313" key="12">
    <source>
        <dbReference type="EMBL" id="OXL15225.1"/>
    </source>
</evidence>
<dbReference type="GO" id="GO:0006799">
    <property type="term" value="P:polyphosphate biosynthetic process"/>
    <property type="evidence" value="ECO:0007669"/>
    <property type="project" value="UniProtKB-UniRule"/>
</dbReference>
<evidence type="ECO:0000259" key="9">
    <source>
        <dbReference type="Pfam" id="PF13089"/>
    </source>
</evidence>
<dbReference type="EC" id="2.7.4.1" evidence="6 7"/>
<dbReference type="InterPro" id="IPR003414">
    <property type="entry name" value="PP_kinase"/>
</dbReference>
<proteinExistence type="inferred from homology"/>
<feature type="binding site" evidence="6">
    <location>
        <position position="577"/>
    </location>
    <ligand>
        <name>ATP</name>
        <dbReference type="ChEBI" id="CHEBI:30616"/>
    </ligand>
</feature>
<feature type="domain" description="Polyphosphate kinase C-terminal" evidence="10">
    <location>
        <begin position="518"/>
        <end position="682"/>
    </location>
</feature>
<accession>A0A229FTA8</accession>
<keyword evidence="3 6" id="KW-0547">Nucleotide-binding</keyword>
<evidence type="ECO:0000256" key="6">
    <source>
        <dbReference type="HAMAP-Rule" id="MF_00347"/>
    </source>
</evidence>
<feature type="binding site" evidence="6">
    <location>
        <position position="378"/>
    </location>
    <ligand>
        <name>Mg(2+)</name>
        <dbReference type="ChEBI" id="CHEBI:18420"/>
    </ligand>
</feature>
<keyword evidence="6" id="KW-0460">Magnesium</keyword>
<evidence type="ECO:0000256" key="3">
    <source>
        <dbReference type="ARBA" id="ARBA00022741"/>
    </source>
</evidence>
<evidence type="ECO:0000256" key="4">
    <source>
        <dbReference type="ARBA" id="ARBA00022777"/>
    </source>
</evidence>
<feature type="binding site" evidence="6">
    <location>
        <position position="408"/>
    </location>
    <ligand>
        <name>Mg(2+)</name>
        <dbReference type="ChEBI" id="CHEBI:18420"/>
    </ligand>
</feature>
<feature type="domain" description="Polyphosphate kinase middle" evidence="8">
    <location>
        <begin position="126"/>
        <end position="307"/>
    </location>
</feature>
<dbReference type="Pfam" id="PF13090">
    <property type="entry name" value="PP_kinase_C"/>
    <property type="match status" value="1"/>
</dbReference>
<dbReference type="InterPro" id="IPR036830">
    <property type="entry name" value="PP_kinase_middle_dom_sf"/>
</dbReference>
<dbReference type="OrthoDB" id="9761456at2"/>
<evidence type="ECO:0000259" key="8">
    <source>
        <dbReference type="Pfam" id="PF02503"/>
    </source>
</evidence>
<dbReference type="PIRSF" id="PIRSF015589">
    <property type="entry name" value="PP_kinase"/>
    <property type="match status" value="1"/>
</dbReference>
<feature type="binding site" evidence="6">
    <location>
        <position position="605"/>
    </location>
    <ligand>
        <name>ATP</name>
        <dbReference type="ChEBI" id="CHEBI:30616"/>
    </ligand>
</feature>
<dbReference type="NCBIfam" id="NF003918">
    <property type="entry name" value="PRK05443.1-2"/>
    <property type="match status" value="1"/>
</dbReference>
<feature type="domain" description="Polyphosphate kinase N-terminal" evidence="9">
    <location>
        <begin position="11"/>
        <end position="115"/>
    </location>
</feature>
<evidence type="ECO:0000256" key="7">
    <source>
        <dbReference type="RuleBase" id="RU003800"/>
    </source>
</evidence>
<comment type="catalytic activity">
    <reaction evidence="6 7">
        <text>[phosphate](n) + ATP = [phosphate](n+1) + ADP</text>
        <dbReference type="Rhea" id="RHEA:19573"/>
        <dbReference type="Rhea" id="RHEA-COMP:9859"/>
        <dbReference type="Rhea" id="RHEA-COMP:14280"/>
        <dbReference type="ChEBI" id="CHEBI:16838"/>
        <dbReference type="ChEBI" id="CHEBI:30616"/>
        <dbReference type="ChEBI" id="CHEBI:456216"/>
        <dbReference type="EC" id="2.7.4.1"/>
    </reaction>
</comment>
<dbReference type="RefSeq" id="WP_089516455.1">
    <property type="nucleotide sequence ID" value="NZ_NJGG01000002.1"/>
</dbReference>
<evidence type="ECO:0000256" key="1">
    <source>
        <dbReference type="ARBA" id="ARBA00022553"/>
    </source>
</evidence>
<dbReference type="SUPFAM" id="SSF56024">
    <property type="entry name" value="Phospholipase D/nuclease"/>
    <property type="match status" value="2"/>
</dbReference>
<organism evidence="12 13">
    <name type="scientific">Polynucleobacter cosmopolitanus</name>
    <dbReference type="NCBI Taxonomy" id="351345"/>
    <lineage>
        <taxon>Bacteria</taxon>
        <taxon>Pseudomonadati</taxon>
        <taxon>Pseudomonadota</taxon>
        <taxon>Betaproteobacteria</taxon>
        <taxon>Burkholderiales</taxon>
        <taxon>Burkholderiaceae</taxon>
        <taxon>Polynucleobacter</taxon>
    </lineage>
</organism>
<dbReference type="InterPro" id="IPR025200">
    <property type="entry name" value="PPK_C_dom2"/>
</dbReference>
<name>A0A229FTA8_9BURK</name>
<reference evidence="12 13" key="1">
    <citation type="submission" date="2017-06" db="EMBL/GenBank/DDBJ databases">
        <title>Reclassification of a Polynucleobacter cosmopolitanus strain isolated from tropical Lake Victoria as Polynucleobacter victoriensis comb. nov.</title>
        <authorList>
            <person name="Hahn M.W."/>
        </authorList>
    </citation>
    <scope>NUCLEOTIDE SEQUENCE [LARGE SCALE GENOMIC DNA]</scope>
    <source>
        <strain evidence="12 13">MWH-MoIso2</strain>
    </source>
</reference>
<dbReference type="Gene3D" id="3.30.870.10">
    <property type="entry name" value="Endonuclease Chain A"/>
    <property type="match status" value="2"/>
</dbReference>
<dbReference type="Proteomes" id="UP000215188">
    <property type="component" value="Unassembled WGS sequence"/>
</dbReference>
<feature type="binding site" evidence="6">
    <location>
        <position position="481"/>
    </location>
    <ligand>
        <name>ATP</name>
        <dbReference type="ChEBI" id="CHEBI:30616"/>
    </ligand>
</feature>
<evidence type="ECO:0000256" key="5">
    <source>
        <dbReference type="ARBA" id="ARBA00022840"/>
    </source>
</evidence>
<comment type="cofactor">
    <cofactor evidence="6">
        <name>Mg(2+)</name>
        <dbReference type="ChEBI" id="CHEBI:18420"/>
    </cofactor>
</comment>
<feature type="domain" description="Polyphosphate kinase C-terminal" evidence="11">
    <location>
        <begin position="334"/>
        <end position="507"/>
    </location>
</feature>
<keyword evidence="1 6" id="KW-0597">Phosphoprotein</keyword>
<dbReference type="SUPFAM" id="SSF140356">
    <property type="entry name" value="PPK N-terminal domain-like"/>
    <property type="match status" value="1"/>
</dbReference>